<dbReference type="InterPro" id="IPR029063">
    <property type="entry name" value="SAM-dependent_MTases_sf"/>
</dbReference>
<evidence type="ECO:0000256" key="2">
    <source>
        <dbReference type="ARBA" id="ARBA00022552"/>
    </source>
</evidence>
<dbReference type="InterPro" id="IPR002052">
    <property type="entry name" value="DNA_methylase_N6_adenine_CS"/>
</dbReference>
<dbReference type="AlphaFoldDB" id="A0A7W7Y8W2"/>
<keyword evidence="8" id="KW-1185">Reference proteome</keyword>
<dbReference type="PROSITE" id="PS00092">
    <property type="entry name" value="N6_MTASE"/>
    <property type="match status" value="1"/>
</dbReference>
<evidence type="ECO:0000256" key="1">
    <source>
        <dbReference type="ARBA" id="ARBA00022490"/>
    </source>
</evidence>
<evidence type="ECO:0000256" key="3">
    <source>
        <dbReference type="ARBA" id="ARBA00022603"/>
    </source>
</evidence>
<dbReference type="EMBL" id="JACHIG010000002">
    <property type="protein sequence ID" value="MBB5031572.1"/>
    <property type="molecule type" value="Genomic_DNA"/>
</dbReference>
<evidence type="ECO:0000256" key="5">
    <source>
        <dbReference type="ARBA" id="ARBA00022691"/>
    </source>
</evidence>
<accession>A0A7W7Y8W2</accession>
<reference evidence="7 8" key="1">
    <citation type="submission" date="2020-08" db="EMBL/GenBank/DDBJ databases">
        <title>Genomic Encyclopedia of Type Strains, Phase IV (KMG-IV): sequencing the most valuable type-strain genomes for metagenomic binning, comparative biology and taxonomic classification.</title>
        <authorList>
            <person name="Goeker M."/>
        </authorList>
    </citation>
    <scope>NUCLEOTIDE SEQUENCE [LARGE SCALE GENOMIC DNA]</scope>
    <source>
        <strain evidence="7 8">DSM 12252</strain>
    </source>
</reference>
<proteinExistence type="predicted"/>
<keyword evidence="5" id="KW-0949">S-adenosyl-L-methionine</keyword>
<dbReference type="PANTHER" id="PTHR47816:SF4">
    <property type="entry name" value="RIBOSOMAL RNA SMALL SUBUNIT METHYLTRANSFERASE C"/>
    <property type="match status" value="1"/>
</dbReference>
<dbReference type="Proteomes" id="UP000590740">
    <property type="component" value="Unassembled WGS sequence"/>
</dbReference>
<name>A0A7W7Y8W2_9BACT</name>
<dbReference type="CDD" id="cd02440">
    <property type="entry name" value="AdoMet_MTases"/>
    <property type="match status" value="1"/>
</dbReference>
<evidence type="ECO:0000259" key="6">
    <source>
        <dbReference type="Pfam" id="PF05175"/>
    </source>
</evidence>
<feature type="domain" description="Methyltransferase small" evidence="6">
    <location>
        <begin position="167"/>
        <end position="335"/>
    </location>
</feature>
<organism evidence="7 8">
    <name type="scientific">Prosthecobacter vanneervenii</name>
    <dbReference type="NCBI Taxonomy" id="48466"/>
    <lineage>
        <taxon>Bacteria</taxon>
        <taxon>Pseudomonadati</taxon>
        <taxon>Verrucomicrobiota</taxon>
        <taxon>Verrucomicrobiia</taxon>
        <taxon>Verrucomicrobiales</taxon>
        <taxon>Verrucomicrobiaceae</taxon>
        <taxon>Prosthecobacter</taxon>
    </lineage>
</organism>
<dbReference type="EC" id="2.1.1.172" evidence="7"/>
<keyword evidence="2" id="KW-0698">rRNA processing</keyword>
<keyword evidence="3 7" id="KW-0489">Methyltransferase</keyword>
<dbReference type="GO" id="GO:0003676">
    <property type="term" value="F:nucleic acid binding"/>
    <property type="evidence" value="ECO:0007669"/>
    <property type="project" value="InterPro"/>
</dbReference>
<gene>
    <name evidence="7" type="ORF">HNQ65_001140</name>
</gene>
<dbReference type="Pfam" id="PF05175">
    <property type="entry name" value="MTS"/>
    <property type="match status" value="1"/>
</dbReference>
<dbReference type="InterPro" id="IPR046977">
    <property type="entry name" value="RsmC/RlmG"/>
</dbReference>
<evidence type="ECO:0000256" key="4">
    <source>
        <dbReference type="ARBA" id="ARBA00022679"/>
    </source>
</evidence>
<dbReference type="SUPFAM" id="SSF53335">
    <property type="entry name" value="S-adenosyl-L-methionine-dependent methyltransferases"/>
    <property type="match status" value="1"/>
</dbReference>
<keyword evidence="4 7" id="KW-0808">Transferase</keyword>
<dbReference type="PANTHER" id="PTHR47816">
    <property type="entry name" value="RIBOSOMAL RNA SMALL SUBUNIT METHYLTRANSFERASE C"/>
    <property type="match status" value="1"/>
</dbReference>
<comment type="caution">
    <text evidence="7">The sequence shown here is derived from an EMBL/GenBank/DDBJ whole genome shotgun (WGS) entry which is preliminary data.</text>
</comment>
<sequence>MSHALDALIFALDVTPDISTEGRVLFLRAQAHPALEHFEGRLVCQQTWKPFANQLQAAGHRVEREAHGLFDLVLVLPDPQRDLMVADLARAHDHLAPGGVLMAAVHNDAGSKRCEQHLREVAGHADTLSKHHSRVFWATKDEARPWKADMLERWRQGAAMRRILEGRFWSRPGLFNWDRIDEGSALLAKHLPLTLSGNVADFGCSWGFLSDHLLRHCHDIDSLDIYDADADCFECARRNLGLVPTRTKAAPHWQDITAGFDRTKFDAVVMNPPFHEGKEADPLIGLKFIAAAAQALRPEGHLWLVANRQLPYENLLTETFAQMEKVVETGGFKVLHASHPIVKHSRAQRGKRRR</sequence>
<protein>
    <submittedName>
        <fullName evidence="7">16S rRNA (Guanine1207-N2)-methyltransferase</fullName>
        <ecNumber evidence="7">2.1.1.172</ecNumber>
    </submittedName>
</protein>
<dbReference type="RefSeq" id="WP_184338515.1">
    <property type="nucleotide sequence ID" value="NZ_JACHIG010000002.1"/>
</dbReference>
<evidence type="ECO:0000313" key="7">
    <source>
        <dbReference type="EMBL" id="MBB5031572.1"/>
    </source>
</evidence>
<evidence type="ECO:0000313" key="8">
    <source>
        <dbReference type="Proteomes" id="UP000590740"/>
    </source>
</evidence>
<dbReference type="GO" id="GO:0052914">
    <property type="term" value="F:16S rRNA (guanine(1207)-N(2))-methyltransferase activity"/>
    <property type="evidence" value="ECO:0007669"/>
    <property type="project" value="UniProtKB-EC"/>
</dbReference>
<dbReference type="InterPro" id="IPR007848">
    <property type="entry name" value="Small_mtfrase_dom"/>
</dbReference>
<dbReference type="Gene3D" id="3.40.50.150">
    <property type="entry name" value="Vaccinia Virus protein VP39"/>
    <property type="match status" value="2"/>
</dbReference>
<keyword evidence="1" id="KW-0963">Cytoplasm</keyword>